<dbReference type="InterPro" id="IPR002110">
    <property type="entry name" value="Ankyrin_rpt"/>
</dbReference>
<evidence type="ECO:0000256" key="1">
    <source>
        <dbReference type="ARBA" id="ARBA00022737"/>
    </source>
</evidence>
<dbReference type="Pfam" id="PF00023">
    <property type="entry name" value="Ank"/>
    <property type="match status" value="1"/>
</dbReference>
<dbReference type="InterPro" id="IPR036770">
    <property type="entry name" value="Ankyrin_rpt-contain_sf"/>
</dbReference>
<dbReference type="PROSITE" id="PS50297">
    <property type="entry name" value="ANK_REP_REGION"/>
    <property type="match status" value="2"/>
</dbReference>
<accession>A0AA40AA75</accession>
<sequence>MEIRDIVETSCGELRAASRNQHSFVQSMSAGINIRLNALEAQLSAMVPGQLRHPSTTPLATGPGSSVVHIQGSLCETCDSRHCKCQCHRTSTVASPSWAKPLIGSLILRYNGAVVFGPRHCDVRTCKTGGRRSMTISYVFPTWLLGRAVSVSAGWDSLTNMGAWLHLVVPRVTSPPGLWRAVMYGDLAWLRQKIVSKDFLPTDIEATGEGFLSHILRYRRYGVVAFLLEMGFSTTFVDLSGGSAKVVAQKQLYFDKDLGADVVKLLHRIAGDEEKNQSPTNKAPVSALEKISISVENALLASPAIINTVDELGLSALHWATEWGEIAKVATLIQNGAFVDLRATGRHQKTPLHFAAYEGFPQIILLLLENGADIHARDFRAYTPLHCGIKKMDSVKTLLTAGANPNAQSVMGATALHLTATTSYGTHIETIYGLSATGVDHNSRMQMAGIKSDAYEAFGLECPDPADMEPNDCSGEIMAELVRAGADCELADYDGMTPLMYAAAAGNVPAVRHLRKLGARLDTIAGDGMTVLDYAAIFWDCDFLNCLRELEFQGIDPDTPYAFGHTALRWFERRLLCPWLPGQQQPTQGGVFAFYALVSELRLRNWNSGQFFDTRDRLIMEGFSQRQLQTWLGWQWQRLHDDPELTNQTWDGGLDPWTNHGDTEGDWSVDFGISTIFDPQTNTANKDDMIFSYPSEVCQPDDIFFDAQEYY</sequence>
<feature type="repeat" description="ANK" evidence="3">
    <location>
        <begin position="494"/>
        <end position="526"/>
    </location>
</feature>
<keyword evidence="2 3" id="KW-0040">ANK repeat</keyword>
<dbReference type="Proteomes" id="UP001172102">
    <property type="component" value="Unassembled WGS sequence"/>
</dbReference>
<evidence type="ECO:0000313" key="5">
    <source>
        <dbReference type="Proteomes" id="UP001172102"/>
    </source>
</evidence>
<keyword evidence="1" id="KW-0677">Repeat</keyword>
<dbReference type="EMBL" id="JAUKUA010000005">
    <property type="protein sequence ID" value="KAK0712109.1"/>
    <property type="molecule type" value="Genomic_DNA"/>
</dbReference>
<dbReference type="AlphaFoldDB" id="A0AA40AA75"/>
<dbReference type="Gene3D" id="1.25.40.20">
    <property type="entry name" value="Ankyrin repeat-containing domain"/>
    <property type="match status" value="1"/>
</dbReference>
<proteinExistence type="predicted"/>
<dbReference type="PANTHER" id="PTHR24198">
    <property type="entry name" value="ANKYRIN REPEAT AND PROTEIN KINASE DOMAIN-CONTAINING PROTEIN"/>
    <property type="match status" value="1"/>
</dbReference>
<dbReference type="SMART" id="SM00248">
    <property type="entry name" value="ANK"/>
    <property type="match status" value="6"/>
</dbReference>
<feature type="repeat" description="ANK" evidence="3">
    <location>
        <begin position="312"/>
        <end position="344"/>
    </location>
</feature>
<dbReference type="Pfam" id="PF12796">
    <property type="entry name" value="Ank_2"/>
    <property type="match status" value="2"/>
</dbReference>
<reference evidence="4" key="1">
    <citation type="submission" date="2023-06" db="EMBL/GenBank/DDBJ databases">
        <title>Genome-scale phylogeny and comparative genomics of the fungal order Sordariales.</title>
        <authorList>
            <consortium name="Lawrence Berkeley National Laboratory"/>
            <person name="Hensen N."/>
            <person name="Bonometti L."/>
            <person name="Westerberg I."/>
            <person name="Brannstrom I.O."/>
            <person name="Guillou S."/>
            <person name="Cros-Aarteil S."/>
            <person name="Calhoun S."/>
            <person name="Haridas S."/>
            <person name="Kuo A."/>
            <person name="Mondo S."/>
            <person name="Pangilinan J."/>
            <person name="Riley R."/>
            <person name="Labutti K."/>
            <person name="Andreopoulos B."/>
            <person name="Lipzen A."/>
            <person name="Chen C."/>
            <person name="Yanf M."/>
            <person name="Daum C."/>
            <person name="Ng V."/>
            <person name="Clum A."/>
            <person name="Steindorff A."/>
            <person name="Ohm R."/>
            <person name="Martin F."/>
            <person name="Silar P."/>
            <person name="Natvig D."/>
            <person name="Lalanne C."/>
            <person name="Gautier V."/>
            <person name="Ament-Velasquez S.L."/>
            <person name="Kruys A."/>
            <person name="Hutchinson M.I."/>
            <person name="Powell A.J."/>
            <person name="Barry K."/>
            <person name="Miller A.N."/>
            <person name="Grigoriev I.V."/>
            <person name="Debuchy R."/>
            <person name="Gladieux P."/>
            <person name="Thoren M.H."/>
            <person name="Johannesson H."/>
        </authorList>
    </citation>
    <scope>NUCLEOTIDE SEQUENCE</scope>
    <source>
        <strain evidence="4">SMH4607-1</strain>
    </source>
</reference>
<evidence type="ECO:0000256" key="2">
    <source>
        <dbReference type="ARBA" id="ARBA00023043"/>
    </source>
</evidence>
<comment type="caution">
    <text evidence="4">The sequence shown here is derived from an EMBL/GenBank/DDBJ whole genome shotgun (WGS) entry which is preliminary data.</text>
</comment>
<name>A0AA40AA75_9PEZI</name>
<evidence type="ECO:0000256" key="3">
    <source>
        <dbReference type="PROSITE-ProRule" id="PRU00023"/>
    </source>
</evidence>
<evidence type="ECO:0000313" key="4">
    <source>
        <dbReference type="EMBL" id="KAK0712109.1"/>
    </source>
</evidence>
<dbReference type="PANTHER" id="PTHR24198:SF165">
    <property type="entry name" value="ANKYRIN REPEAT-CONTAINING PROTEIN-RELATED"/>
    <property type="match status" value="1"/>
</dbReference>
<protein>
    <submittedName>
        <fullName evidence="4">Ankyrin repeat-containing domain protein</fullName>
    </submittedName>
</protein>
<keyword evidence="5" id="KW-1185">Reference proteome</keyword>
<organism evidence="4 5">
    <name type="scientific">Lasiosphaeris hirsuta</name>
    <dbReference type="NCBI Taxonomy" id="260670"/>
    <lineage>
        <taxon>Eukaryota</taxon>
        <taxon>Fungi</taxon>
        <taxon>Dikarya</taxon>
        <taxon>Ascomycota</taxon>
        <taxon>Pezizomycotina</taxon>
        <taxon>Sordariomycetes</taxon>
        <taxon>Sordariomycetidae</taxon>
        <taxon>Sordariales</taxon>
        <taxon>Lasiosphaeriaceae</taxon>
        <taxon>Lasiosphaeris</taxon>
    </lineage>
</organism>
<feature type="repeat" description="ANK" evidence="3">
    <location>
        <begin position="347"/>
        <end position="379"/>
    </location>
</feature>
<gene>
    <name evidence="4" type="ORF">B0H67DRAFT_306427</name>
</gene>
<dbReference type="SUPFAM" id="SSF48403">
    <property type="entry name" value="Ankyrin repeat"/>
    <property type="match status" value="1"/>
</dbReference>
<dbReference type="PROSITE" id="PS50088">
    <property type="entry name" value="ANK_REPEAT"/>
    <property type="match status" value="3"/>
</dbReference>